<dbReference type="Proteomes" id="UP000198607">
    <property type="component" value="Unassembled WGS sequence"/>
</dbReference>
<dbReference type="GO" id="GO:0016787">
    <property type="term" value="F:hydrolase activity"/>
    <property type="evidence" value="ECO:0007669"/>
    <property type="project" value="UniProtKB-KW"/>
</dbReference>
<dbReference type="AlphaFoldDB" id="A0A1G8DXH2"/>
<dbReference type="SUPFAM" id="SSF53756">
    <property type="entry name" value="UDP-Glycosyltransferase/glycogen phosphorylase"/>
    <property type="match status" value="1"/>
</dbReference>
<dbReference type="GO" id="GO:0016758">
    <property type="term" value="F:hexosyltransferase activity"/>
    <property type="evidence" value="ECO:0007669"/>
    <property type="project" value="InterPro"/>
</dbReference>
<dbReference type="InterPro" id="IPR020023">
    <property type="entry name" value="PseG"/>
</dbReference>
<dbReference type="Gene3D" id="3.40.50.11190">
    <property type="match status" value="1"/>
</dbReference>
<reference evidence="4 5" key="1">
    <citation type="submission" date="2016-10" db="EMBL/GenBank/DDBJ databases">
        <authorList>
            <person name="de Groot N.N."/>
        </authorList>
    </citation>
    <scope>NUCLEOTIDE SEQUENCE [LARGE SCALE GENOMIC DNA]</scope>
    <source>
        <strain evidence="4 5">DSM 5885</strain>
    </source>
</reference>
<dbReference type="PANTHER" id="PTHR21015:SF22">
    <property type="entry name" value="GLYCOSYLTRANSFERASE"/>
    <property type="match status" value="1"/>
</dbReference>
<feature type="active site" description="Proton acceptor" evidence="1">
    <location>
        <position position="17"/>
    </location>
</feature>
<feature type="domain" description="Glycosyl transferase family 28 C-terminal" evidence="3">
    <location>
        <begin position="202"/>
        <end position="341"/>
    </location>
</feature>
<evidence type="ECO:0000256" key="1">
    <source>
        <dbReference type="PIRSR" id="PIRSR620023-1"/>
    </source>
</evidence>
<dbReference type="PANTHER" id="PTHR21015">
    <property type="entry name" value="UDP-N-ACETYLGLUCOSAMINE--N-ACETYLMURAMYL-(PENTAPEPTIDE) PYROPHOSPHORYL-UNDECAPRENOL N-ACETYLGLUCOSAMINE TRANSFERASE 1"/>
    <property type="match status" value="1"/>
</dbReference>
<organism evidence="4 5">
    <name type="scientific">Propionivibrio dicarboxylicus</name>
    <dbReference type="NCBI Taxonomy" id="83767"/>
    <lineage>
        <taxon>Bacteria</taxon>
        <taxon>Pseudomonadati</taxon>
        <taxon>Pseudomonadota</taxon>
        <taxon>Betaproteobacteria</taxon>
        <taxon>Rhodocyclales</taxon>
        <taxon>Rhodocyclaceae</taxon>
        <taxon>Propionivibrio</taxon>
    </lineage>
</organism>
<sequence length="371" mass="40286">MRIAFRTDASIRIGNGHVMRCLTLADALRDRGASCTFFCRAHDGHLIEYVTARGHQGTLLPARKNDELNRALETGHAAWLGTSWEDDATETIRAIDSDHPDWLVVDHYALDERWERAMRPRCRRIMAIDDLADRPHHCELLLDQNLGRKTSDYEHLIPADAIALTGPRYALLRPGFAQRRSESLARRVSPDLKTVLLNMGGVDKDNVTSLVLKTMSKATLPADTRVIVVMGPHAPWQSDVRTLAGQMPFATQVLVGVSDMAGLMTTSDLAIGAAGSTAWERCCLGLPTIQLVLADNQAEAAVALAQCGAAIGISSIDSIASELPRALHKMQHDHSVLHHLSRRAADICDGLGTASVAAHLLDVSGVNGATQ</sequence>
<dbReference type="Pfam" id="PF04101">
    <property type="entry name" value="Glyco_tran_28_C"/>
    <property type="match status" value="1"/>
</dbReference>
<dbReference type="EMBL" id="FNCY01000007">
    <property type="protein sequence ID" value="SDH62160.1"/>
    <property type="molecule type" value="Genomic_DNA"/>
</dbReference>
<gene>
    <name evidence="4" type="ORF">SAMN05660652_01969</name>
</gene>
<dbReference type="InterPro" id="IPR007235">
    <property type="entry name" value="Glyco_trans_28_C"/>
</dbReference>
<keyword evidence="4" id="KW-0378">Hydrolase</keyword>
<dbReference type="NCBIfam" id="TIGR03590">
    <property type="entry name" value="PseG"/>
    <property type="match status" value="1"/>
</dbReference>
<dbReference type="RefSeq" id="WP_091937105.1">
    <property type="nucleotide sequence ID" value="NZ_FNCY01000007.1"/>
</dbReference>
<evidence type="ECO:0000313" key="5">
    <source>
        <dbReference type="Proteomes" id="UP000198607"/>
    </source>
</evidence>
<name>A0A1G8DXH2_9RHOO</name>
<feature type="binding site" evidence="2">
    <location>
        <position position="280"/>
    </location>
    <ligand>
        <name>substrate</name>
    </ligand>
</feature>
<feature type="binding site" evidence="2">
    <location>
        <position position="173"/>
    </location>
    <ligand>
        <name>substrate</name>
    </ligand>
</feature>
<evidence type="ECO:0000259" key="3">
    <source>
        <dbReference type="Pfam" id="PF04101"/>
    </source>
</evidence>
<dbReference type="STRING" id="83767.SAMN05660652_01969"/>
<dbReference type="OrthoDB" id="9788924at2"/>
<evidence type="ECO:0000256" key="2">
    <source>
        <dbReference type="PIRSR" id="PIRSR620023-2"/>
    </source>
</evidence>
<keyword evidence="5" id="KW-1185">Reference proteome</keyword>
<proteinExistence type="predicted"/>
<dbReference type="Gene3D" id="3.40.50.2000">
    <property type="entry name" value="Glycogen Phosphorylase B"/>
    <property type="match status" value="1"/>
</dbReference>
<protein>
    <submittedName>
        <fullName evidence="4">UDP-2,4-diacetamido-2,4,6-trideoxy-beta-L-altropyranose hydrolase</fullName>
    </submittedName>
</protein>
<accession>A0A1G8DXH2</accession>
<evidence type="ECO:0000313" key="4">
    <source>
        <dbReference type="EMBL" id="SDH62160.1"/>
    </source>
</evidence>